<dbReference type="Pfam" id="PF02311">
    <property type="entry name" value="AraC_binding"/>
    <property type="match status" value="1"/>
</dbReference>
<dbReference type="InterPro" id="IPR020449">
    <property type="entry name" value="Tscrpt_reg_AraC-type_HTH"/>
</dbReference>
<dbReference type="PANTHER" id="PTHR43280:SF2">
    <property type="entry name" value="HTH-TYPE TRANSCRIPTIONAL REGULATOR EXSA"/>
    <property type="match status" value="1"/>
</dbReference>
<dbReference type="Gene3D" id="1.10.10.60">
    <property type="entry name" value="Homeodomain-like"/>
    <property type="match status" value="2"/>
</dbReference>
<protein>
    <submittedName>
        <fullName evidence="5">AraC family transcriptional regulator</fullName>
    </submittedName>
</protein>
<dbReference type="InterPro" id="IPR018062">
    <property type="entry name" value="HTH_AraC-typ_CS"/>
</dbReference>
<feature type="domain" description="HTH araC/xylS-type" evidence="4">
    <location>
        <begin position="264"/>
        <end position="361"/>
    </location>
</feature>
<dbReference type="GO" id="GO:0003700">
    <property type="term" value="F:DNA-binding transcription factor activity"/>
    <property type="evidence" value="ECO:0007669"/>
    <property type="project" value="InterPro"/>
</dbReference>
<dbReference type="InterPro" id="IPR009057">
    <property type="entry name" value="Homeodomain-like_sf"/>
</dbReference>
<dbReference type="GO" id="GO:0043565">
    <property type="term" value="F:sequence-specific DNA binding"/>
    <property type="evidence" value="ECO:0007669"/>
    <property type="project" value="InterPro"/>
</dbReference>
<dbReference type="Pfam" id="PF12833">
    <property type="entry name" value="HTH_18"/>
    <property type="match status" value="1"/>
</dbReference>
<dbReference type="Proteomes" id="UP000274920">
    <property type="component" value="Unassembled WGS sequence"/>
</dbReference>
<dbReference type="PANTHER" id="PTHR43280">
    <property type="entry name" value="ARAC-FAMILY TRANSCRIPTIONAL REGULATOR"/>
    <property type="match status" value="1"/>
</dbReference>
<dbReference type="InterPro" id="IPR037923">
    <property type="entry name" value="HTH-like"/>
</dbReference>
<dbReference type="InterPro" id="IPR014710">
    <property type="entry name" value="RmlC-like_jellyroll"/>
</dbReference>
<keyword evidence="2" id="KW-0238">DNA-binding</keyword>
<accession>A0A426DNW1</accession>
<proteinExistence type="predicted"/>
<dbReference type="AlphaFoldDB" id="A0A426DNW1"/>
<dbReference type="PRINTS" id="PR00032">
    <property type="entry name" value="HTHARAC"/>
</dbReference>
<reference evidence="5" key="1">
    <citation type="submission" date="2018-10" db="EMBL/GenBank/DDBJ databases">
        <title>Schaedlerella arabinophila gen. nov. sp. nov., isolated from the mouse intestinal tract and comparative analysis with the genome of the closely related altered Schaedler flora strain ASF502.</title>
        <authorList>
            <person name="Miyake S."/>
            <person name="Soh M."/>
            <person name="Seedorf H."/>
        </authorList>
    </citation>
    <scope>NUCLEOTIDE SEQUENCE [LARGE SCALE GENOMIC DNA]</scope>
    <source>
        <strain evidence="5">DSM 106076</strain>
    </source>
</reference>
<dbReference type="SUPFAM" id="SSF46689">
    <property type="entry name" value="Homeodomain-like"/>
    <property type="match status" value="1"/>
</dbReference>
<dbReference type="SUPFAM" id="SSF51215">
    <property type="entry name" value="Regulatory protein AraC"/>
    <property type="match status" value="1"/>
</dbReference>
<dbReference type="PROSITE" id="PS00041">
    <property type="entry name" value="HTH_ARAC_FAMILY_1"/>
    <property type="match status" value="1"/>
</dbReference>
<dbReference type="PROSITE" id="PS01124">
    <property type="entry name" value="HTH_ARAC_FAMILY_2"/>
    <property type="match status" value="1"/>
</dbReference>
<dbReference type="InterPro" id="IPR018060">
    <property type="entry name" value="HTH_AraC"/>
</dbReference>
<dbReference type="EMBL" id="RHJS01000002">
    <property type="protein sequence ID" value="RRK34442.1"/>
    <property type="molecule type" value="Genomic_DNA"/>
</dbReference>
<dbReference type="InterPro" id="IPR003313">
    <property type="entry name" value="AraC-bd"/>
</dbReference>
<dbReference type="Gene3D" id="2.60.120.10">
    <property type="entry name" value="Jelly Rolls"/>
    <property type="match status" value="1"/>
</dbReference>
<evidence type="ECO:0000313" key="6">
    <source>
        <dbReference type="Proteomes" id="UP000274920"/>
    </source>
</evidence>
<dbReference type="SMART" id="SM00342">
    <property type="entry name" value="HTH_ARAC"/>
    <property type="match status" value="1"/>
</dbReference>
<evidence type="ECO:0000313" key="5">
    <source>
        <dbReference type="EMBL" id="RRK34442.1"/>
    </source>
</evidence>
<gene>
    <name evidence="5" type="ORF">EBB54_26225</name>
</gene>
<keyword evidence="6" id="KW-1185">Reference proteome</keyword>
<keyword evidence="1" id="KW-0805">Transcription regulation</keyword>
<evidence type="ECO:0000259" key="4">
    <source>
        <dbReference type="PROSITE" id="PS01124"/>
    </source>
</evidence>
<evidence type="ECO:0000256" key="3">
    <source>
        <dbReference type="ARBA" id="ARBA00023163"/>
    </source>
</evidence>
<dbReference type="RefSeq" id="WP_125129571.1">
    <property type="nucleotide sequence ID" value="NZ_RHJS01000002.1"/>
</dbReference>
<sequence length="365" mass="42919">MKPYKQSCYNFSTMYSPRSADNMDFKIEDYLRELYLQSHNKDCSIAEAPETGQKVEVNHEAEINREIQERFHIHFQIDHKLEESFIASGDDLLIARHLRYLPPFLHTHNFFEIACLVEGACSHYINGQQQHLSQGDILIMAPGTIHAIHAADDDCLLINILIRSSTFNSAFLNTLTNKTILGDFFRKTLYHNKEHSYLLFHAGHDESLFRILEYLYREECSDKRYKNAVKNQIAELFFSLLLRSHEKDVFIPNPTGENDEPDFVFLLKYMEHNYQSISLKEMADFFHYSERHLIRLIQDYTGMSFSKNIRQIRLNHAAALLEGSELSVSEISEQVGYSNVSHFRKLFIERFSMPPQEYRTARRKW</sequence>
<keyword evidence="3" id="KW-0804">Transcription</keyword>
<comment type="caution">
    <text evidence="5">The sequence shown here is derived from an EMBL/GenBank/DDBJ whole genome shotgun (WGS) entry which is preliminary data.</text>
</comment>
<evidence type="ECO:0000256" key="2">
    <source>
        <dbReference type="ARBA" id="ARBA00023125"/>
    </source>
</evidence>
<organism evidence="5 6">
    <name type="scientific">Schaedlerella arabinosiphila</name>
    <dbReference type="NCBI Taxonomy" id="2044587"/>
    <lineage>
        <taxon>Bacteria</taxon>
        <taxon>Bacillati</taxon>
        <taxon>Bacillota</taxon>
        <taxon>Clostridia</taxon>
        <taxon>Lachnospirales</taxon>
        <taxon>Lachnospiraceae</taxon>
        <taxon>Schaedlerella</taxon>
    </lineage>
</organism>
<name>A0A426DNW1_9FIRM</name>
<evidence type="ECO:0000256" key="1">
    <source>
        <dbReference type="ARBA" id="ARBA00023015"/>
    </source>
</evidence>